<dbReference type="AlphaFoldDB" id="S4XG16"/>
<accession>S4XG16</accession>
<reference evidence="1 2" key="1">
    <citation type="submission" date="2012-06" db="EMBL/GenBank/DDBJ databases">
        <title>Complete genome sequence of Corynebacterium terpenotabidum Y-11 (=DSM 44721).</title>
        <authorList>
            <person name="Ruckert C."/>
            <person name="Albersmeier A."/>
            <person name="Al-Dilaimi A."/>
            <person name="Szczepanowski R."/>
            <person name="Kalinowski J."/>
        </authorList>
    </citation>
    <scope>NUCLEOTIDE SEQUENCE [LARGE SCALE GENOMIC DNA]</scope>
    <source>
        <strain evidence="1 2">Y-11</strain>
    </source>
</reference>
<dbReference type="STRING" id="1200352.A606_09175"/>
<evidence type="ECO:0000313" key="1">
    <source>
        <dbReference type="EMBL" id="AGP31476.1"/>
    </source>
</evidence>
<proteinExistence type="predicted"/>
<name>S4XG16_9CORY</name>
<protein>
    <recommendedName>
        <fullName evidence="3">HNH nuclease domain-containing protein</fullName>
    </recommendedName>
</protein>
<dbReference type="EMBL" id="CP003696">
    <property type="protein sequence ID" value="AGP31476.1"/>
    <property type="molecule type" value="Genomic_DNA"/>
</dbReference>
<dbReference type="PATRIC" id="fig|1200352.3.peg.1865"/>
<dbReference type="KEGG" id="cter:A606_09175"/>
<dbReference type="CDD" id="cd00085">
    <property type="entry name" value="HNHc"/>
    <property type="match status" value="1"/>
</dbReference>
<evidence type="ECO:0000313" key="2">
    <source>
        <dbReference type="Proteomes" id="UP000014809"/>
    </source>
</evidence>
<dbReference type="HOGENOM" id="CLU_035975_2_0_11"/>
<sequence>MTTAVRQHNAGFLTLAIAATPDPDTDVEKHLSALCARLAVTRRRATTLTDIGLFLSRFPALIQFLTTGILSPDHLSMLARVVDGVRDEDAFPLSGDIIRTLIPRHDNQTLPGVGTLRNQIRAAIVARDALARPLDPGEHLDTRTAEQKAAAADSITRTVSATRADPDSVLAGTTTITATLPDHEAEEFTTVLDALCRTLDCSRADALLHMARGTAEVSVTLNLYRDPCSPVATTAGGTWLTPIATDQFMDRVSHLRILSADATETYTPPDRLVRFVKGRDGTCRYPGCDVPAEDCEVDHIHRFNHDDPASGGPTSTQNLHCLCTRHHQMKTMGWSEVTTGPDGTEVWTSIDDGHEYITVPTGPLARYARSTFTTRATRRFTTLRDHNRRRLAEQQLLRDILAEARTALDADTTEEVPF</sequence>
<organism evidence="1 2">
    <name type="scientific">Corynebacterium terpenotabidum Y-11</name>
    <dbReference type="NCBI Taxonomy" id="1200352"/>
    <lineage>
        <taxon>Bacteria</taxon>
        <taxon>Bacillati</taxon>
        <taxon>Actinomycetota</taxon>
        <taxon>Actinomycetes</taxon>
        <taxon>Mycobacteriales</taxon>
        <taxon>Corynebacteriaceae</taxon>
        <taxon>Corynebacterium</taxon>
    </lineage>
</organism>
<dbReference type="Proteomes" id="UP000014809">
    <property type="component" value="Chromosome"/>
</dbReference>
<keyword evidence="2" id="KW-1185">Reference proteome</keyword>
<evidence type="ECO:0008006" key="3">
    <source>
        <dbReference type="Google" id="ProtNLM"/>
    </source>
</evidence>
<dbReference type="Gene3D" id="1.10.30.50">
    <property type="match status" value="1"/>
</dbReference>
<gene>
    <name evidence="1" type="ORF">A606_09175</name>
</gene>
<dbReference type="OrthoDB" id="4413566at2"/>
<dbReference type="eggNOG" id="COG1403">
    <property type="taxonomic scope" value="Bacteria"/>
</dbReference>
<dbReference type="InterPro" id="IPR003615">
    <property type="entry name" value="HNH_nuc"/>
</dbReference>